<name>A0A9P8I2G7_9PEZI</name>
<accession>A0A9P8I2G7</accession>
<evidence type="ECO:0000313" key="2">
    <source>
        <dbReference type="Proteomes" id="UP000698800"/>
    </source>
</evidence>
<gene>
    <name evidence="1" type="ORF">FGG08_006928</name>
</gene>
<dbReference type="Gene3D" id="3.20.20.80">
    <property type="entry name" value="Glycosidases"/>
    <property type="match status" value="1"/>
</dbReference>
<comment type="caution">
    <text evidence="1">The sequence shown here is derived from an EMBL/GenBank/DDBJ whole genome shotgun (WGS) entry which is preliminary data.</text>
</comment>
<sequence length="121" mass="13332">MIELPPSCVRVERSRARRAVAAALRRRRLQGDGQPTLVTEFGGTAVGGAEGWGYETAKTEDDLLSICADQVGALIDGEIVQGFCYTQLTDIEQEVNGLLTYDRRHKLDPEKARSITARRAK</sequence>
<evidence type="ECO:0000313" key="1">
    <source>
        <dbReference type="EMBL" id="KAH0536189.1"/>
    </source>
</evidence>
<dbReference type="InterPro" id="IPR017853">
    <property type="entry name" value="GH"/>
</dbReference>
<keyword evidence="2" id="KW-1185">Reference proteome</keyword>
<dbReference type="OrthoDB" id="408320at2759"/>
<dbReference type="EMBL" id="JAGHQL010000227">
    <property type="protein sequence ID" value="KAH0536189.1"/>
    <property type="molecule type" value="Genomic_DNA"/>
</dbReference>
<dbReference type="Proteomes" id="UP000698800">
    <property type="component" value="Unassembled WGS sequence"/>
</dbReference>
<protein>
    <recommendedName>
        <fullName evidence="3">Glycoside hydrolase family 2 catalytic domain-containing protein</fullName>
    </recommendedName>
</protein>
<evidence type="ECO:0008006" key="3">
    <source>
        <dbReference type="Google" id="ProtNLM"/>
    </source>
</evidence>
<reference evidence="1" key="1">
    <citation type="submission" date="2021-03" db="EMBL/GenBank/DDBJ databases">
        <title>Comparative genomics and phylogenomic investigation of the class Geoglossomycetes provide insights into ecological specialization and systematics.</title>
        <authorList>
            <person name="Melie T."/>
            <person name="Pirro S."/>
            <person name="Miller A.N."/>
            <person name="Quandt A."/>
        </authorList>
    </citation>
    <scope>NUCLEOTIDE SEQUENCE</scope>
    <source>
        <strain evidence="1">GBOQ0MN5Z8</strain>
    </source>
</reference>
<proteinExistence type="predicted"/>
<dbReference type="AlphaFoldDB" id="A0A9P8I2G7"/>
<organism evidence="1 2">
    <name type="scientific">Glutinoglossum americanum</name>
    <dbReference type="NCBI Taxonomy" id="1670608"/>
    <lineage>
        <taxon>Eukaryota</taxon>
        <taxon>Fungi</taxon>
        <taxon>Dikarya</taxon>
        <taxon>Ascomycota</taxon>
        <taxon>Pezizomycotina</taxon>
        <taxon>Geoglossomycetes</taxon>
        <taxon>Geoglossales</taxon>
        <taxon>Geoglossaceae</taxon>
        <taxon>Glutinoglossum</taxon>
    </lineage>
</organism>
<dbReference type="SUPFAM" id="SSF51445">
    <property type="entry name" value="(Trans)glycosidases"/>
    <property type="match status" value="1"/>
</dbReference>